<evidence type="ECO:0000313" key="1">
    <source>
        <dbReference type="EMBL" id="QOC54751.1"/>
    </source>
</evidence>
<dbReference type="GO" id="GO:0016032">
    <property type="term" value="P:viral process"/>
    <property type="evidence" value="ECO:0007669"/>
    <property type="project" value="InterPro"/>
</dbReference>
<dbReference type="Gene3D" id="3.40.91.30">
    <property type="match status" value="1"/>
</dbReference>
<protein>
    <submittedName>
        <fullName evidence="1">Endonuclease I</fullName>
        <ecNumber evidence="1">3.1.21.2</ecNumber>
    </submittedName>
</protein>
<dbReference type="CDD" id="cd22324">
    <property type="entry name" value="Endonuclease_I"/>
    <property type="match status" value="1"/>
</dbReference>
<proteinExistence type="predicted"/>
<organism evidence="1 2">
    <name type="scientific">Aeromonas phage T7-Ah</name>
    <dbReference type="NCBI Taxonomy" id="2759196"/>
    <lineage>
        <taxon>Viruses</taxon>
        <taxon>Duplodnaviria</taxon>
        <taxon>Heunggongvirae</taxon>
        <taxon>Uroviricota</taxon>
        <taxon>Caudoviricetes</taxon>
        <taxon>Autographivirales</taxon>
        <taxon>Autotranscriptaviridae</taxon>
        <taxon>Studiervirinae</taxon>
        <taxon>Armandvirus</taxon>
        <taxon>Armandvirus T7Ah</taxon>
    </lineage>
</organism>
<dbReference type="Pfam" id="PF05367">
    <property type="entry name" value="Phage_endo_I"/>
    <property type="match status" value="1"/>
</dbReference>
<name>A0A7S6HSA7_9CAUD</name>
<keyword evidence="1" id="KW-0255">Endonuclease</keyword>
<reference evidence="1 2" key="1">
    <citation type="journal article" date="2021" name="Arch.">
        <title>Characterization of bacteriophage T7-Ah reveals its lytic activity against a subset of both mesophilic and psychrophilic Aeromonas salmonicida strains.</title>
        <authorList>
            <person name="Leduc G.R."/>
            <person name="Paquet V.E."/>
            <person name="Vincent A.T."/>
            <person name="Charette S.J."/>
        </authorList>
    </citation>
    <scope>NUCLEOTIDE SEQUENCE [LARGE SCALE GENOMIC DNA]</scope>
</reference>
<evidence type="ECO:0000313" key="2">
    <source>
        <dbReference type="Proteomes" id="UP000595970"/>
    </source>
</evidence>
<dbReference type="Proteomes" id="UP000595970">
    <property type="component" value="Segment"/>
</dbReference>
<dbReference type="GO" id="GO:0008833">
    <property type="term" value="F:deoxyribonuclease IV (phage-T4-induced) activity"/>
    <property type="evidence" value="ECO:0007669"/>
    <property type="project" value="UniProtKB-EC"/>
</dbReference>
<keyword evidence="1" id="KW-0378">Hydrolase</keyword>
<keyword evidence="1" id="KW-0540">Nuclease</keyword>
<dbReference type="GO" id="GO:0015074">
    <property type="term" value="P:DNA integration"/>
    <property type="evidence" value="ECO:0007669"/>
    <property type="project" value="InterPro"/>
</dbReference>
<dbReference type="EMBL" id="MT740748">
    <property type="protein sequence ID" value="QOC54751.1"/>
    <property type="molecule type" value="Genomic_DNA"/>
</dbReference>
<dbReference type="SUPFAM" id="SSF52980">
    <property type="entry name" value="Restriction endonuclease-like"/>
    <property type="match status" value="1"/>
</dbReference>
<dbReference type="InterPro" id="IPR011335">
    <property type="entry name" value="Restrct_endonuc-II-like"/>
</dbReference>
<accession>A0A7S6HSA7</accession>
<keyword evidence="2" id="KW-1185">Reference proteome</keyword>
<dbReference type="InterPro" id="IPR008029">
    <property type="entry name" value="Phage_T7_Gp3_endoDNaseI"/>
</dbReference>
<dbReference type="EC" id="3.1.21.2" evidence="1"/>
<sequence>MAAKRWFRKSAGAVAYRSGLEDNIAKQLEAKGIPVSFESHHLNYTKPETKHKYTPDFILPNGIIIESKGLFDVEDRKKHLLIKEQYPELDIRFVFSRAATKLYKGAKSTYADWCEKYGFRYADKLIPVNWLKEPTIVIPEGILIPKKGGEA</sequence>